<accession>A0ABR3TT20</accession>
<organism evidence="1 2">
    <name type="scientific">Diplodia intermedia</name>
    <dbReference type="NCBI Taxonomy" id="856260"/>
    <lineage>
        <taxon>Eukaryota</taxon>
        <taxon>Fungi</taxon>
        <taxon>Dikarya</taxon>
        <taxon>Ascomycota</taxon>
        <taxon>Pezizomycotina</taxon>
        <taxon>Dothideomycetes</taxon>
        <taxon>Dothideomycetes incertae sedis</taxon>
        <taxon>Botryosphaeriales</taxon>
        <taxon>Botryosphaeriaceae</taxon>
        <taxon>Diplodia</taxon>
    </lineage>
</organism>
<proteinExistence type="predicted"/>
<gene>
    <name evidence="1" type="ORF">SLS58_004913</name>
</gene>
<evidence type="ECO:0000313" key="2">
    <source>
        <dbReference type="Proteomes" id="UP001521184"/>
    </source>
</evidence>
<keyword evidence="2" id="KW-1185">Reference proteome</keyword>
<sequence>MASYHRVLDVFDRSVKDKNVECDCDIHSWEIRINGQRWFGKIRLIGFVDVFFLICYSTHDRFEHGIIIYKEDDVIRQTLIAARRYANDPDLNLEIVNKEAEVNDKVAKKYFSFVDKQGDLDYVITSLGHAVDLRTDYSPSELKKYEIRIRRPANPHLKGPIYRGITQHSVAELVHDAVRYGIVSHAEMTARIMGQFAGGTHTEDTMRKVAAAMTGAGGGHFAAA</sequence>
<protein>
    <submittedName>
        <fullName evidence="1">Uncharacterized protein</fullName>
    </submittedName>
</protein>
<evidence type="ECO:0000313" key="1">
    <source>
        <dbReference type="EMBL" id="KAL1643553.1"/>
    </source>
</evidence>
<dbReference type="EMBL" id="JAKEKT020000027">
    <property type="protein sequence ID" value="KAL1643553.1"/>
    <property type="molecule type" value="Genomic_DNA"/>
</dbReference>
<dbReference type="Proteomes" id="UP001521184">
    <property type="component" value="Unassembled WGS sequence"/>
</dbReference>
<name>A0ABR3TT20_9PEZI</name>
<reference evidence="1 2" key="1">
    <citation type="journal article" date="2023" name="Plant Dis.">
        <title>First Report of Diplodia intermedia Causing Canker and Dieback Diseases on Apple Trees in Canada.</title>
        <authorList>
            <person name="Ellouze W."/>
            <person name="Ilyukhin E."/>
            <person name="Sulman M."/>
            <person name="Ali S."/>
        </authorList>
    </citation>
    <scope>NUCLEOTIDE SEQUENCE [LARGE SCALE GENOMIC DNA]</scope>
    <source>
        <strain evidence="1 2">M45-28</strain>
    </source>
</reference>
<comment type="caution">
    <text evidence="1">The sequence shown here is derived from an EMBL/GenBank/DDBJ whole genome shotgun (WGS) entry which is preliminary data.</text>
</comment>